<dbReference type="PANTHER" id="PTHR48079:SF6">
    <property type="entry name" value="NAD(P)-BINDING DOMAIN-CONTAINING PROTEIN-RELATED"/>
    <property type="match status" value="1"/>
</dbReference>
<organism evidence="2 3">
    <name type="scientific">Pendulispora brunnea</name>
    <dbReference type="NCBI Taxonomy" id="2905690"/>
    <lineage>
        <taxon>Bacteria</taxon>
        <taxon>Pseudomonadati</taxon>
        <taxon>Myxococcota</taxon>
        <taxon>Myxococcia</taxon>
        <taxon>Myxococcales</taxon>
        <taxon>Sorangiineae</taxon>
        <taxon>Pendulisporaceae</taxon>
        <taxon>Pendulispora</taxon>
    </lineage>
</organism>
<gene>
    <name evidence="2" type="ORF">LZC95_04720</name>
</gene>
<name>A0ABZ2KGC1_9BACT</name>
<accession>A0ABZ2KGC1</accession>
<dbReference type="Proteomes" id="UP001379533">
    <property type="component" value="Chromosome"/>
</dbReference>
<evidence type="ECO:0000259" key="1">
    <source>
        <dbReference type="Pfam" id="PF01370"/>
    </source>
</evidence>
<keyword evidence="3" id="KW-1185">Reference proteome</keyword>
<sequence length="338" mass="37070">MKILVTGATGFLGRRVLDLAIERGHNVVALVRPTSDLGSLPSTAAQIVSGQLEDRESLPRALEGVHLVYHCAARSSDWGSWKEFHSSNVIGVRNLLEVAARTGTVERFLHVSTTDVYGYPSVACEEDAGVRDVGLPYGRSKGLAEQEVMRVHRETGLPVTIVRPASIYGPRSKDWIVEIGRLLVQREMLLVDGGRARAGLIFVDDVVEAMMAAAASPRTVGQAYNLRHPDDTTWQTFCDALADVLGVPRPRRNLPSWLLLGVGAVLESAYALLRISRRPLVTRHAVMLFGRDQGFPIHKAVRDFGFDPTFDLDAGLGATRIWLDSEDGRRAVPRPDAH</sequence>
<reference evidence="2 3" key="1">
    <citation type="submission" date="2021-12" db="EMBL/GenBank/DDBJ databases">
        <title>Discovery of the Pendulisporaceae a myxobacterial family with distinct sporulation behavior and unique specialized metabolism.</title>
        <authorList>
            <person name="Garcia R."/>
            <person name="Popoff A."/>
            <person name="Bader C.D."/>
            <person name="Loehr J."/>
            <person name="Walesch S."/>
            <person name="Walt C."/>
            <person name="Boldt J."/>
            <person name="Bunk B."/>
            <person name="Haeckl F.J.F.P.J."/>
            <person name="Gunesch A.P."/>
            <person name="Birkelbach J."/>
            <person name="Nuebel U."/>
            <person name="Pietschmann T."/>
            <person name="Bach T."/>
            <person name="Mueller R."/>
        </authorList>
    </citation>
    <scope>NUCLEOTIDE SEQUENCE [LARGE SCALE GENOMIC DNA]</scope>
    <source>
        <strain evidence="2 3">MSr12523</strain>
    </source>
</reference>
<dbReference type="Gene3D" id="3.40.50.720">
    <property type="entry name" value="NAD(P)-binding Rossmann-like Domain"/>
    <property type="match status" value="1"/>
</dbReference>
<evidence type="ECO:0000313" key="3">
    <source>
        <dbReference type="Proteomes" id="UP001379533"/>
    </source>
</evidence>
<dbReference type="SUPFAM" id="SSF51735">
    <property type="entry name" value="NAD(P)-binding Rossmann-fold domains"/>
    <property type="match status" value="1"/>
</dbReference>
<dbReference type="InterPro" id="IPR036291">
    <property type="entry name" value="NAD(P)-bd_dom_sf"/>
</dbReference>
<dbReference type="InterPro" id="IPR001509">
    <property type="entry name" value="Epimerase_deHydtase"/>
</dbReference>
<proteinExistence type="predicted"/>
<dbReference type="InterPro" id="IPR051783">
    <property type="entry name" value="NAD(P)-dependent_oxidoreduct"/>
</dbReference>
<dbReference type="PANTHER" id="PTHR48079">
    <property type="entry name" value="PROTEIN YEEZ"/>
    <property type="match status" value="1"/>
</dbReference>
<feature type="domain" description="NAD-dependent epimerase/dehydratase" evidence="1">
    <location>
        <begin position="3"/>
        <end position="226"/>
    </location>
</feature>
<dbReference type="EMBL" id="CP089982">
    <property type="protein sequence ID" value="WXA96140.1"/>
    <property type="molecule type" value="Genomic_DNA"/>
</dbReference>
<evidence type="ECO:0000313" key="2">
    <source>
        <dbReference type="EMBL" id="WXA96140.1"/>
    </source>
</evidence>
<protein>
    <submittedName>
        <fullName evidence="2">NAD-dependent epimerase/dehydratase family protein</fullName>
    </submittedName>
</protein>
<dbReference type="RefSeq" id="WP_394846752.1">
    <property type="nucleotide sequence ID" value="NZ_CP089982.1"/>
</dbReference>
<dbReference type="Pfam" id="PF01370">
    <property type="entry name" value="Epimerase"/>
    <property type="match status" value="1"/>
</dbReference>